<organism evidence="2">
    <name type="scientific">viral metagenome</name>
    <dbReference type="NCBI Taxonomy" id="1070528"/>
    <lineage>
        <taxon>unclassified sequences</taxon>
        <taxon>metagenomes</taxon>
        <taxon>organismal metagenomes</taxon>
    </lineage>
</organism>
<reference evidence="2" key="1">
    <citation type="journal article" date="2020" name="Nature">
        <title>Giant virus diversity and host interactions through global metagenomics.</title>
        <authorList>
            <person name="Schulz F."/>
            <person name="Roux S."/>
            <person name="Paez-Espino D."/>
            <person name="Jungbluth S."/>
            <person name="Walsh D.A."/>
            <person name="Denef V.J."/>
            <person name="McMahon K.D."/>
            <person name="Konstantinidis K.T."/>
            <person name="Eloe-Fadrosh E.A."/>
            <person name="Kyrpides N.C."/>
            <person name="Woyke T."/>
        </authorList>
    </citation>
    <scope>NUCLEOTIDE SEQUENCE</scope>
    <source>
        <strain evidence="2">GVMAG-M-3300020182-84</strain>
    </source>
</reference>
<accession>A0A6C0C2Q7</accession>
<dbReference type="EMBL" id="MN739312">
    <property type="protein sequence ID" value="QHS98049.1"/>
    <property type="molecule type" value="Genomic_DNA"/>
</dbReference>
<name>A0A6C0C2Q7_9ZZZZ</name>
<protein>
    <recommendedName>
        <fullName evidence="1">Glycosyl transferase family 25 domain-containing protein</fullName>
    </recommendedName>
</protein>
<dbReference type="SUPFAM" id="SSF53448">
    <property type="entry name" value="Nucleotide-diphospho-sugar transferases"/>
    <property type="match status" value="1"/>
</dbReference>
<dbReference type="Pfam" id="PF01755">
    <property type="entry name" value="Glyco_transf_25"/>
    <property type="match status" value="1"/>
</dbReference>
<proteinExistence type="predicted"/>
<sequence>MNYLNNCLFINLEKRKDRLEHVTTQLEKMNINGERFNAVETKDGAIGCTMSHIKCLELAKERDYDHVFICEDDITFLNPDLLKTNLQRFIDANINWDVIIIGGNNCPPYQPIEDYAIKIGNCQTTTGYIVNKHYLDTLITNFRESASNLIKDPQNKRMFALDIYWKRLQQIGNWFMIVPITVIQVESYSDIENRVTDYKGLMLDLEKKWILQRQYMRHF</sequence>
<dbReference type="InterPro" id="IPR029044">
    <property type="entry name" value="Nucleotide-diphossugar_trans"/>
</dbReference>
<evidence type="ECO:0000313" key="2">
    <source>
        <dbReference type="EMBL" id="QHS98049.1"/>
    </source>
</evidence>
<feature type="domain" description="Glycosyl transferase family 25" evidence="1">
    <location>
        <begin position="43"/>
        <end position="79"/>
    </location>
</feature>
<dbReference type="AlphaFoldDB" id="A0A6C0C2Q7"/>
<dbReference type="InterPro" id="IPR002654">
    <property type="entry name" value="Glyco_trans_25"/>
</dbReference>
<evidence type="ECO:0000259" key="1">
    <source>
        <dbReference type="Pfam" id="PF01755"/>
    </source>
</evidence>
<dbReference type="CDD" id="cd06532">
    <property type="entry name" value="Glyco_transf_25"/>
    <property type="match status" value="1"/>
</dbReference>